<feature type="site" description="Important for substrate specificity" evidence="9">
    <location>
        <position position="154"/>
    </location>
</feature>
<dbReference type="GO" id="GO:0005737">
    <property type="term" value="C:cytoplasm"/>
    <property type="evidence" value="ECO:0007669"/>
    <property type="project" value="UniProtKB-SubCell"/>
</dbReference>
<dbReference type="AlphaFoldDB" id="B3PEU6"/>
<evidence type="ECO:0000256" key="2">
    <source>
        <dbReference type="ARBA" id="ARBA00022490"/>
    </source>
</evidence>
<keyword evidence="2 9" id="KW-0963">Cytoplasm</keyword>
<dbReference type="CDD" id="cd00555">
    <property type="entry name" value="Maf"/>
    <property type="match status" value="1"/>
</dbReference>
<dbReference type="eggNOG" id="COG0424">
    <property type="taxonomic scope" value="Bacteria"/>
</dbReference>
<comment type="catalytic activity">
    <reaction evidence="5 9">
        <text>N(7)-methyl-GTP + H2O = N(7)-methyl-GMP + diphosphate + H(+)</text>
        <dbReference type="Rhea" id="RHEA:58744"/>
        <dbReference type="ChEBI" id="CHEBI:15377"/>
        <dbReference type="ChEBI" id="CHEBI:15378"/>
        <dbReference type="ChEBI" id="CHEBI:33019"/>
        <dbReference type="ChEBI" id="CHEBI:58285"/>
        <dbReference type="ChEBI" id="CHEBI:87133"/>
    </reaction>
</comment>
<feature type="site" description="Important for substrate specificity" evidence="9">
    <location>
        <position position="12"/>
    </location>
</feature>
<evidence type="ECO:0000256" key="3">
    <source>
        <dbReference type="ARBA" id="ARBA00022801"/>
    </source>
</evidence>
<feature type="site" description="Important for substrate specificity" evidence="9">
    <location>
        <position position="70"/>
    </location>
</feature>
<organism evidence="10 11">
    <name type="scientific">Cellvibrio japonicus (strain Ueda107)</name>
    <name type="common">Pseudomonas fluorescens subsp. cellulosa</name>
    <dbReference type="NCBI Taxonomy" id="498211"/>
    <lineage>
        <taxon>Bacteria</taxon>
        <taxon>Pseudomonadati</taxon>
        <taxon>Pseudomonadota</taxon>
        <taxon>Gammaproteobacteria</taxon>
        <taxon>Cellvibrionales</taxon>
        <taxon>Cellvibrionaceae</taxon>
        <taxon>Cellvibrio</taxon>
    </lineage>
</organism>
<comment type="similarity">
    <text evidence="7 9">Belongs to the Maf family. YceF subfamily.</text>
</comment>
<keyword evidence="3 9" id="KW-0378">Hydrolase</keyword>
<protein>
    <recommendedName>
        <fullName evidence="8 9">7-methyl-GTP pyrophosphatase</fullName>
        <shortName evidence="9">m(7)GTP pyrophosphatase</shortName>
        <ecNumber evidence="9">3.6.1.-</ecNumber>
    </recommendedName>
</protein>
<accession>B3PEU6</accession>
<dbReference type="Proteomes" id="UP000001036">
    <property type="component" value="Chromosome"/>
</dbReference>
<dbReference type="PANTHER" id="PTHR43213:SF10">
    <property type="entry name" value="7-METHYL-GTP PYROPHOSPHATASE"/>
    <property type="match status" value="1"/>
</dbReference>
<gene>
    <name evidence="10" type="ordered locus">CJA_1671</name>
</gene>
<dbReference type="InterPro" id="IPR003697">
    <property type="entry name" value="Maf-like"/>
</dbReference>
<evidence type="ECO:0000313" key="11">
    <source>
        <dbReference type="Proteomes" id="UP000001036"/>
    </source>
</evidence>
<dbReference type="PIRSF" id="PIRSF006305">
    <property type="entry name" value="Maf"/>
    <property type="match status" value="1"/>
</dbReference>
<dbReference type="PANTHER" id="PTHR43213">
    <property type="entry name" value="BIFUNCTIONAL DTTP/UTP PYROPHOSPHATASE/METHYLTRANSFERASE PROTEIN-RELATED"/>
    <property type="match status" value="1"/>
</dbReference>
<reference evidence="10 11" key="1">
    <citation type="journal article" date="2008" name="J. Bacteriol.">
        <title>Insights into plant cell wall degradation from the genome sequence of the soil bacterium Cellvibrio japonicus.</title>
        <authorList>
            <person name="Deboy R.T."/>
            <person name="Mongodin E.F."/>
            <person name="Fouts D.E."/>
            <person name="Tailford L.E."/>
            <person name="Khouri H."/>
            <person name="Emerson J.B."/>
            <person name="Mohamoud Y."/>
            <person name="Watkins K."/>
            <person name="Henrissat B."/>
            <person name="Gilbert H.J."/>
            <person name="Nelson K.E."/>
        </authorList>
    </citation>
    <scope>NUCLEOTIDE SEQUENCE [LARGE SCALE GENOMIC DNA]</scope>
    <source>
        <strain evidence="10 11">Ueda107</strain>
    </source>
</reference>
<comment type="cofactor">
    <cofactor evidence="9">
        <name>a divalent metal cation</name>
        <dbReference type="ChEBI" id="CHEBI:60240"/>
    </cofactor>
</comment>
<dbReference type="EC" id="3.6.1.-" evidence="9"/>
<keyword evidence="11" id="KW-1185">Reference proteome</keyword>
<evidence type="ECO:0000256" key="4">
    <source>
        <dbReference type="ARBA" id="ARBA00023080"/>
    </source>
</evidence>
<dbReference type="OrthoDB" id="9813694at2"/>
<dbReference type="EMBL" id="CP000934">
    <property type="protein sequence ID" value="ACE84228.1"/>
    <property type="molecule type" value="Genomic_DNA"/>
</dbReference>
<name>B3PEU6_CELJU</name>
<dbReference type="Pfam" id="PF02545">
    <property type="entry name" value="Maf"/>
    <property type="match status" value="1"/>
</dbReference>
<dbReference type="GO" id="GO:0009117">
    <property type="term" value="P:nucleotide metabolic process"/>
    <property type="evidence" value="ECO:0007669"/>
    <property type="project" value="UniProtKB-KW"/>
</dbReference>
<dbReference type="InterPro" id="IPR029001">
    <property type="entry name" value="ITPase-like_fam"/>
</dbReference>
<dbReference type="FunFam" id="3.90.950.10:FF:000005">
    <property type="entry name" value="7-methyl-GTP pyrophosphatase"/>
    <property type="match status" value="1"/>
</dbReference>
<dbReference type="HOGENOM" id="CLU_040416_1_0_6"/>
<dbReference type="STRING" id="498211.CJA_1671"/>
<dbReference type="HAMAP" id="MF_00528">
    <property type="entry name" value="Maf"/>
    <property type="match status" value="1"/>
</dbReference>
<evidence type="ECO:0000256" key="1">
    <source>
        <dbReference type="ARBA" id="ARBA00004496"/>
    </source>
</evidence>
<evidence type="ECO:0000256" key="8">
    <source>
        <dbReference type="ARBA" id="ARBA00068163"/>
    </source>
</evidence>
<keyword evidence="4 9" id="KW-0546">Nucleotide metabolism</keyword>
<evidence type="ECO:0000256" key="6">
    <source>
        <dbReference type="ARBA" id="ARBA00053369"/>
    </source>
</evidence>
<sequence length="193" mass="21448">MKKILLASSSIYRRRLLEKLELPFETANPAIDETPAPRETPAQLVERLACAKASALVQDYPDHVIIGSDQVASFEGKTLGKPLHFEAAFQQLCSFRGKSVTFFTGLCLLNPENNTRHTSVETCEVHFRTLSDIQITHYLHREQPYDCAGSFKSEGLGISLFEKVTGDDPNTLVGLPLIALIRMLYKEGIDPLG</sequence>
<dbReference type="KEGG" id="cja:CJA_1671"/>
<comment type="subcellular location">
    <subcellularLocation>
        <location evidence="1 9">Cytoplasm</location>
    </subcellularLocation>
</comment>
<evidence type="ECO:0000313" key="10">
    <source>
        <dbReference type="EMBL" id="ACE84228.1"/>
    </source>
</evidence>
<proteinExistence type="inferred from homology"/>
<evidence type="ECO:0000256" key="7">
    <source>
        <dbReference type="ARBA" id="ARBA00060749"/>
    </source>
</evidence>
<dbReference type="GO" id="GO:0047429">
    <property type="term" value="F:nucleoside triphosphate diphosphatase activity"/>
    <property type="evidence" value="ECO:0007669"/>
    <property type="project" value="InterPro"/>
</dbReference>
<dbReference type="RefSeq" id="WP_012487294.1">
    <property type="nucleotide sequence ID" value="NC_010995.1"/>
</dbReference>
<comment type="caution">
    <text evidence="9">Lacks conserved residue(s) required for the propagation of feature annotation.</text>
</comment>
<feature type="active site" description="Proton acceptor" evidence="9">
    <location>
        <position position="69"/>
    </location>
</feature>
<evidence type="ECO:0000256" key="5">
    <source>
        <dbReference type="ARBA" id="ARBA00050213"/>
    </source>
</evidence>
<dbReference type="NCBIfam" id="TIGR00172">
    <property type="entry name" value="maf"/>
    <property type="match status" value="1"/>
</dbReference>
<evidence type="ECO:0000256" key="9">
    <source>
        <dbReference type="HAMAP-Rule" id="MF_00528"/>
    </source>
</evidence>
<comment type="function">
    <text evidence="6 9">Nucleoside triphosphate pyrophosphatase that hydrolyzes 7-methyl-GTP (m(7)GTP). May have a dual role in cell division arrest and in preventing the incorporation of modified nucleotides into cellular nucleic acids.</text>
</comment>
<dbReference type="SUPFAM" id="SSF52972">
    <property type="entry name" value="ITPase-like"/>
    <property type="match status" value="1"/>
</dbReference>
<dbReference type="Gene3D" id="3.90.950.10">
    <property type="match status" value="1"/>
</dbReference>